<dbReference type="Pfam" id="PF12833">
    <property type="entry name" value="HTH_18"/>
    <property type="match status" value="1"/>
</dbReference>
<dbReference type="GeneID" id="91461409"/>
<keyword evidence="3" id="KW-0804">Transcription</keyword>
<sequence>MPNTIAGQAPPAPESLRPWFTGVRAFSPAGRPEETLVHLPAAATKVVLRMRADGRRDVLAVGPRVRASYHAGKQGFSCVELWLAPGAVRPLLGVAATELVGRAITLPALPGAAASRLAAALHRLDARDPLPELTETLPASLPAVDPVRTALLRAGVDALSVHPDRAPARVHEVAGELAVSERQLRNLFADGVGVSPKHYARIDRVRTIITRAPTTPWSQLAAATGYYDQSHMTTDFRALMGVPPRAYFTDRLPARSSCGARLG</sequence>
<evidence type="ECO:0000256" key="2">
    <source>
        <dbReference type="ARBA" id="ARBA00023125"/>
    </source>
</evidence>
<dbReference type="PANTHER" id="PTHR46796:SF15">
    <property type="entry name" value="BLL1074 PROTEIN"/>
    <property type="match status" value="1"/>
</dbReference>
<evidence type="ECO:0000256" key="3">
    <source>
        <dbReference type="ARBA" id="ARBA00023163"/>
    </source>
</evidence>
<reference evidence="5 6" key="1">
    <citation type="submission" date="2020-04" db="EMBL/GenBank/DDBJ databases">
        <title>Characterization and engineering of Streptomyces griseofuscus DSM40191 as a potential heterologous host for expression of BGCs.</title>
        <authorList>
            <person name="Gren T."/>
            <person name="Whitford C.M."/>
            <person name="Mohite O.S."/>
            <person name="Joergensen T.S."/>
            <person name="Nielsen J.B."/>
            <person name="Lee S.Y."/>
            <person name="Weber T."/>
        </authorList>
    </citation>
    <scope>NUCLEOTIDE SEQUENCE [LARGE SCALE GENOMIC DNA]</scope>
    <source>
        <strain evidence="5 6">DSM 40191</strain>
    </source>
</reference>
<protein>
    <submittedName>
        <fullName evidence="5">Helix-turn-helix domain protein</fullName>
    </submittedName>
</protein>
<evidence type="ECO:0000313" key="6">
    <source>
        <dbReference type="Proteomes" id="UP000516422"/>
    </source>
</evidence>
<dbReference type="SMART" id="SM00342">
    <property type="entry name" value="HTH_ARAC"/>
    <property type="match status" value="1"/>
</dbReference>
<keyword evidence="1" id="KW-0805">Transcription regulation</keyword>
<dbReference type="AlphaFoldDB" id="A0A7H1PVQ6"/>
<dbReference type="RefSeq" id="WP_037657870.1">
    <property type="nucleotide sequence ID" value="NZ_CP051006.1"/>
</dbReference>
<dbReference type="GO" id="GO:0043565">
    <property type="term" value="F:sequence-specific DNA binding"/>
    <property type="evidence" value="ECO:0007669"/>
    <property type="project" value="InterPro"/>
</dbReference>
<evidence type="ECO:0000313" key="5">
    <source>
        <dbReference type="EMBL" id="QNT92136.1"/>
    </source>
</evidence>
<dbReference type="InterPro" id="IPR050204">
    <property type="entry name" value="AraC_XylS_family_regulators"/>
</dbReference>
<keyword evidence="2" id="KW-0238">DNA-binding</keyword>
<feature type="domain" description="HTH araC/xylS-type" evidence="4">
    <location>
        <begin position="153"/>
        <end position="250"/>
    </location>
</feature>
<proteinExistence type="predicted"/>
<dbReference type="Proteomes" id="UP000516422">
    <property type="component" value="Chromosome"/>
</dbReference>
<dbReference type="InterPro" id="IPR009057">
    <property type="entry name" value="Homeodomain-like_sf"/>
</dbReference>
<dbReference type="PANTHER" id="PTHR46796">
    <property type="entry name" value="HTH-TYPE TRANSCRIPTIONAL ACTIVATOR RHAS-RELATED"/>
    <property type="match status" value="1"/>
</dbReference>
<name>A0A7H1PVQ6_9ACTN</name>
<organism evidence="5 6">
    <name type="scientific">Streptomyces griseofuscus</name>
    <dbReference type="NCBI Taxonomy" id="146922"/>
    <lineage>
        <taxon>Bacteria</taxon>
        <taxon>Bacillati</taxon>
        <taxon>Actinomycetota</taxon>
        <taxon>Actinomycetes</taxon>
        <taxon>Kitasatosporales</taxon>
        <taxon>Streptomycetaceae</taxon>
        <taxon>Streptomyces</taxon>
    </lineage>
</organism>
<dbReference type="GO" id="GO:0003700">
    <property type="term" value="F:DNA-binding transcription factor activity"/>
    <property type="evidence" value="ECO:0007669"/>
    <property type="project" value="InterPro"/>
</dbReference>
<dbReference type="SUPFAM" id="SSF46689">
    <property type="entry name" value="Homeodomain-like"/>
    <property type="match status" value="1"/>
</dbReference>
<dbReference type="EMBL" id="CP051006">
    <property type="protein sequence ID" value="QNT92136.1"/>
    <property type="molecule type" value="Genomic_DNA"/>
</dbReference>
<dbReference type="Gene3D" id="1.10.10.60">
    <property type="entry name" value="Homeodomain-like"/>
    <property type="match status" value="1"/>
</dbReference>
<dbReference type="KEGG" id="sgf:HEP81_01807"/>
<gene>
    <name evidence="5" type="ORF">HEP81_01807</name>
</gene>
<evidence type="ECO:0000259" key="4">
    <source>
        <dbReference type="PROSITE" id="PS01124"/>
    </source>
</evidence>
<dbReference type="PROSITE" id="PS01124">
    <property type="entry name" value="HTH_ARAC_FAMILY_2"/>
    <property type="match status" value="1"/>
</dbReference>
<accession>A0A7H1PVQ6</accession>
<evidence type="ECO:0000256" key="1">
    <source>
        <dbReference type="ARBA" id="ARBA00023015"/>
    </source>
</evidence>
<dbReference type="InterPro" id="IPR018060">
    <property type="entry name" value="HTH_AraC"/>
</dbReference>